<dbReference type="Proteomes" id="UP000593575">
    <property type="component" value="Unassembled WGS sequence"/>
</dbReference>
<evidence type="ECO:0000313" key="1">
    <source>
        <dbReference type="EMBL" id="MBA0829357.1"/>
    </source>
</evidence>
<dbReference type="AlphaFoldDB" id="A0A7J9J4V8"/>
<gene>
    <name evidence="1" type="ORF">Goarm_013966</name>
</gene>
<name>A0A7J9J4V8_9ROSI</name>
<sequence length="45" mass="5257">MMGVTTNQHRVLCPRMLKGSLFFPTQRPKKRYPPLSLLKHLHAVK</sequence>
<reference evidence="1 2" key="1">
    <citation type="journal article" date="2019" name="Genome Biol. Evol.">
        <title>Insights into the evolution of the New World diploid cottons (Gossypium, subgenus Houzingenia) based on genome sequencing.</title>
        <authorList>
            <person name="Grover C.E."/>
            <person name="Arick M.A. 2nd"/>
            <person name="Thrash A."/>
            <person name="Conover J.L."/>
            <person name="Sanders W.S."/>
            <person name="Peterson D.G."/>
            <person name="Frelichowski J.E."/>
            <person name="Scheffler J.A."/>
            <person name="Scheffler B.E."/>
            <person name="Wendel J.F."/>
        </authorList>
    </citation>
    <scope>NUCLEOTIDE SEQUENCE [LARGE SCALE GENOMIC DNA]</scope>
    <source>
        <strain evidence="1">6</strain>
        <tissue evidence="1">Leaf</tissue>
    </source>
</reference>
<protein>
    <submittedName>
        <fullName evidence="1">Uncharacterized protein</fullName>
    </submittedName>
</protein>
<keyword evidence="2" id="KW-1185">Reference proteome</keyword>
<organism evidence="1 2">
    <name type="scientific">Gossypium armourianum</name>
    <dbReference type="NCBI Taxonomy" id="34283"/>
    <lineage>
        <taxon>Eukaryota</taxon>
        <taxon>Viridiplantae</taxon>
        <taxon>Streptophyta</taxon>
        <taxon>Embryophyta</taxon>
        <taxon>Tracheophyta</taxon>
        <taxon>Spermatophyta</taxon>
        <taxon>Magnoliopsida</taxon>
        <taxon>eudicotyledons</taxon>
        <taxon>Gunneridae</taxon>
        <taxon>Pentapetalae</taxon>
        <taxon>rosids</taxon>
        <taxon>malvids</taxon>
        <taxon>Malvales</taxon>
        <taxon>Malvaceae</taxon>
        <taxon>Malvoideae</taxon>
        <taxon>Gossypium</taxon>
    </lineage>
</organism>
<accession>A0A7J9J4V8</accession>
<dbReference type="EMBL" id="JABFAE010000006">
    <property type="protein sequence ID" value="MBA0829357.1"/>
    <property type="molecule type" value="Genomic_DNA"/>
</dbReference>
<comment type="caution">
    <text evidence="1">The sequence shown here is derived from an EMBL/GenBank/DDBJ whole genome shotgun (WGS) entry which is preliminary data.</text>
</comment>
<proteinExistence type="predicted"/>
<evidence type="ECO:0000313" key="2">
    <source>
        <dbReference type="Proteomes" id="UP000593575"/>
    </source>
</evidence>